<protein>
    <recommendedName>
        <fullName evidence="2 12">Flagellar biosynthetic protein FliP</fullName>
    </recommendedName>
</protein>
<dbReference type="PRINTS" id="PR01302">
    <property type="entry name" value="TYPE3IMPPROT"/>
</dbReference>
<dbReference type="NCBIfam" id="NF009438">
    <property type="entry name" value="PRK12797.1"/>
    <property type="match status" value="1"/>
</dbReference>
<evidence type="ECO:0000256" key="7">
    <source>
        <dbReference type="ARBA" id="ARBA00022927"/>
    </source>
</evidence>
<dbReference type="EMBL" id="AP014523">
    <property type="protein sequence ID" value="BAO98370.1"/>
    <property type="molecule type" value="Genomic_DNA"/>
</dbReference>
<keyword evidence="9 12" id="KW-0472">Membrane</keyword>
<dbReference type="Proteomes" id="UP000031662">
    <property type="component" value="Chromosome"/>
</dbReference>
<dbReference type="PANTHER" id="PTHR30587:SF0">
    <property type="entry name" value="FLAGELLAR BIOSYNTHETIC PROTEIN FLIP"/>
    <property type="match status" value="1"/>
</dbReference>
<accession>A0A060PUK4</accession>
<gene>
    <name evidence="12" type="primary">fliP</name>
    <name evidence="13" type="ORF">NY40_1363</name>
</gene>
<keyword evidence="4 12" id="KW-1003">Cell membrane</keyword>
<comment type="function">
    <text evidence="12">Plays a role in the flagellum-specific transport system.</text>
</comment>
<organism evidence="13 14">
    <name type="scientific">Helicobacter pylori NY40</name>
    <dbReference type="NCBI Taxonomy" id="1426844"/>
    <lineage>
        <taxon>Bacteria</taxon>
        <taxon>Pseudomonadati</taxon>
        <taxon>Campylobacterota</taxon>
        <taxon>Epsilonproteobacteria</taxon>
        <taxon>Campylobacterales</taxon>
        <taxon>Helicobacteraceae</taxon>
        <taxon>Helicobacter</taxon>
    </lineage>
</organism>
<evidence type="ECO:0000256" key="6">
    <source>
        <dbReference type="ARBA" id="ARBA00022795"/>
    </source>
</evidence>
<name>A0A060PUK4_HELPX</name>
<keyword evidence="8 12" id="KW-1133">Transmembrane helix</keyword>
<dbReference type="GO" id="GO:0009425">
    <property type="term" value="C:bacterial-type flagellum basal body"/>
    <property type="evidence" value="ECO:0007669"/>
    <property type="project" value="UniProtKB-SubCell"/>
</dbReference>
<keyword evidence="6 12" id="KW-1005">Bacterial flagellum biogenesis</keyword>
<keyword evidence="7 12" id="KW-0653">Protein transport</keyword>
<dbReference type="PROSITE" id="PS01060">
    <property type="entry name" value="FLIP_1"/>
    <property type="match status" value="1"/>
</dbReference>
<proteinExistence type="inferred from homology"/>
<evidence type="ECO:0000256" key="11">
    <source>
        <dbReference type="ARBA" id="ARBA00023225"/>
    </source>
</evidence>
<dbReference type="InterPro" id="IPR005838">
    <property type="entry name" value="T3SS_IM_P"/>
</dbReference>
<dbReference type="GO" id="GO:0044781">
    <property type="term" value="P:bacterial-type flagellum organization"/>
    <property type="evidence" value="ECO:0007669"/>
    <property type="project" value="UniProtKB-UniRule"/>
</dbReference>
<evidence type="ECO:0000256" key="12">
    <source>
        <dbReference type="RuleBase" id="RU362069"/>
    </source>
</evidence>
<dbReference type="HOGENOM" id="CLU_042028_0_0_7"/>
<sequence>MVCKVLGRLERMRVPLPAANMMTESIKILFLGNFNMPYLIIWLRFYQRFKARILRFFIFLILICPLICPLMSTDSALPSVNLSLNAPNDPKQLVTTLNVIALLTLLVLAPSLILVMTSFTRLIVVFSFLRTALGTQQTPPTQILVSLSLILTFFIMEPSLKKAYDTGIKPYMDKKISYTEAFEKSALPFKEFMLKNTREKDLALFFRIRNLPNPKTPNDVSLSVLIPAFMISELKTAFQIGFLLYLPFLVIDMVISSILMAMGMMMLPPVMISLPFKILVFILVDGFNLLTENLVASFKMV</sequence>
<keyword evidence="11 12" id="KW-1006">Bacterial flagellum protein export</keyword>
<evidence type="ECO:0000256" key="3">
    <source>
        <dbReference type="ARBA" id="ARBA00022448"/>
    </source>
</evidence>
<evidence type="ECO:0000313" key="13">
    <source>
        <dbReference type="EMBL" id="BAO98370.1"/>
    </source>
</evidence>
<feature type="transmembrane region" description="Helical" evidence="12">
    <location>
        <begin position="92"/>
        <end position="115"/>
    </location>
</feature>
<comment type="subcellular location">
    <subcellularLocation>
        <location evidence="12">Cell membrane</location>
        <topology evidence="12">Multi-pass membrane protein</topology>
    </subcellularLocation>
    <subcellularLocation>
        <location evidence="12">Bacterial flagellum basal body</location>
    </subcellularLocation>
</comment>
<dbReference type="Pfam" id="PF00813">
    <property type="entry name" value="FliP"/>
    <property type="match status" value="1"/>
</dbReference>
<evidence type="ECO:0000256" key="10">
    <source>
        <dbReference type="ARBA" id="ARBA00023143"/>
    </source>
</evidence>
<dbReference type="NCBIfam" id="TIGR01103">
    <property type="entry name" value="fliP"/>
    <property type="match status" value="1"/>
</dbReference>
<keyword evidence="13" id="KW-0969">Cilium</keyword>
<comment type="similarity">
    <text evidence="1 12">Belongs to the FliP/MopC/SpaP family.</text>
</comment>
<dbReference type="PANTHER" id="PTHR30587">
    <property type="entry name" value="FLAGELLAR BIOSYNTHETIC PROTEIN FLIP"/>
    <property type="match status" value="1"/>
</dbReference>
<feature type="transmembrane region" description="Helical" evidence="12">
    <location>
        <begin position="270"/>
        <end position="290"/>
    </location>
</feature>
<evidence type="ECO:0000313" key="14">
    <source>
        <dbReference type="Proteomes" id="UP000031662"/>
    </source>
</evidence>
<keyword evidence="13" id="KW-0282">Flagellum</keyword>
<reference evidence="13 14" key="1">
    <citation type="submission" date="2013-11" db="EMBL/GenBank/DDBJ databases">
        <title>Estimation of Helicobacter pylori bacteriophage ecology using H. pylori isolates.</title>
        <authorList>
            <person name="Uchiyama J."/>
            <person name="Takemura-Uchiyama I."/>
            <person name="Ujihara T."/>
            <person name="Matsuzaki S."/>
        </authorList>
    </citation>
    <scope>NUCLEOTIDE SEQUENCE [LARGE SCALE GENOMIC DNA]</scope>
    <source>
        <strain evidence="13 14">NY40</strain>
    </source>
</reference>
<evidence type="ECO:0000256" key="1">
    <source>
        <dbReference type="ARBA" id="ARBA00006257"/>
    </source>
</evidence>
<feature type="transmembrane region" description="Helical" evidence="12">
    <location>
        <begin position="53"/>
        <end position="72"/>
    </location>
</feature>
<feature type="transmembrane region" description="Helical" evidence="12">
    <location>
        <begin position="26"/>
        <end position="46"/>
    </location>
</feature>
<keyword evidence="10" id="KW-0975">Bacterial flagellum</keyword>
<evidence type="ECO:0000256" key="4">
    <source>
        <dbReference type="ARBA" id="ARBA00022475"/>
    </source>
</evidence>
<dbReference type="GO" id="GO:0009306">
    <property type="term" value="P:protein secretion"/>
    <property type="evidence" value="ECO:0007669"/>
    <property type="project" value="UniProtKB-UniRule"/>
</dbReference>
<evidence type="ECO:0000256" key="8">
    <source>
        <dbReference type="ARBA" id="ARBA00022989"/>
    </source>
</evidence>
<evidence type="ECO:0000256" key="5">
    <source>
        <dbReference type="ARBA" id="ARBA00022692"/>
    </source>
</evidence>
<dbReference type="InterPro" id="IPR005837">
    <property type="entry name" value="FliP"/>
</dbReference>
<evidence type="ECO:0000256" key="9">
    <source>
        <dbReference type="ARBA" id="ARBA00023136"/>
    </source>
</evidence>
<dbReference type="GO" id="GO:0005886">
    <property type="term" value="C:plasma membrane"/>
    <property type="evidence" value="ECO:0007669"/>
    <property type="project" value="UniProtKB-SubCell"/>
</dbReference>
<dbReference type="PRINTS" id="PR00951">
    <property type="entry name" value="FLGBIOSNFLIP"/>
</dbReference>
<feature type="transmembrane region" description="Helical" evidence="12">
    <location>
        <begin position="242"/>
        <end position="264"/>
    </location>
</feature>
<evidence type="ECO:0000256" key="2">
    <source>
        <dbReference type="ARBA" id="ARBA00021714"/>
    </source>
</evidence>
<keyword evidence="3 12" id="KW-0813">Transport</keyword>
<dbReference type="AlphaFoldDB" id="A0A060PUK4"/>
<keyword evidence="5 12" id="KW-0812">Transmembrane</keyword>
<keyword evidence="13" id="KW-0966">Cell projection</keyword>